<feature type="domain" description="Cation efflux protein cytoplasmic" evidence="10">
    <location>
        <begin position="219"/>
        <end position="293"/>
    </location>
</feature>
<dbReference type="AlphaFoldDB" id="A0A089LR89"/>
<keyword evidence="4 8" id="KW-0812">Transmembrane</keyword>
<dbReference type="Gene3D" id="1.20.1510.10">
    <property type="entry name" value="Cation efflux protein transmembrane domain"/>
    <property type="match status" value="1"/>
</dbReference>
<dbReference type="InterPro" id="IPR002524">
    <property type="entry name" value="Cation_efflux"/>
</dbReference>
<reference evidence="11 12" key="1">
    <citation type="submission" date="2014-08" db="EMBL/GenBank/DDBJ databases">
        <title>Comparative genomics of the Paenibacillus odorifer group.</title>
        <authorList>
            <person name="den Bakker H.C."/>
            <person name="Tsai Y.-C."/>
            <person name="Martin N."/>
            <person name="Korlach J."/>
            <person name="Wiedmann M."/>
        </authorList>
    </citation>
    <scope>NUCLEOTIDE SEQUENCE [LARGE SCALE GENOMIC DNA]</scope>
    <source>
        <strain evidence="11 12">DSM 14472</strain>
    </source>
</reference>
<evidence type="ECO:0000259" key="10">
    <source>
        <dbReference type="Pfam" id="PF16916"/>
    </source>
</evidence>
<feature type="transmembrane region" description="Helical" evidence="8">
    <location>
        <begin position="12"/>
        <end position="33"/>
    </location>
</feature>
<dbReference type="PANTHER" id="PTHR43840:SF15">
    <property type="entry name" value="MITOCHONDRIAL METAL TRANSPORTER 1-RELATED"/>
    <property type="match status" value="1"/>
</dbReference>
<dbReference type="STRING" id="169760.PSTEL_14150"/>
<dbReference type="Gene3D" id="3.30.70.1350">
    <property type="entry name" value="Cation efflux protein, cytoplasmic domain"/>
    <property type="match status" value="1"/>
</dbReference>
<feature type="transmembrane region" description="Helical" evidence="8">
    <location>
        <begin position="114"/>
        <end position="134"/>
    </location>
</feature>
<dbReference type="InterPro" id="IPR036837">
    <property type="entry name" value="Cation_efflux_CTD_sf"/>
</dbReference>
<dbReference type="InterPro" id="IPR027469">
    <property type="entry name" value="Cation_efflux_TMD_sf"/>
</dbReference>
<dbReference type="Pfam" id="PF16916">
    <property type="entry name" value="ZT_dimer"/>
    <property type="match status" value="1"/>
</dbReference>
<evidence type="ECO:0000259" key="9">
    <source>
        <dbReference type="Pfam" id="PF01545"/>
    </source>
</evidence>
<feature type="region of interest" description="Disordered" evidence="7">
    <location>
        <begin position="298"/>
        <end position="317"/>
    </location>
</feature>
<dbReference type="GO" id="GO:0008324">
    <property type="term" value="F:monoatomic cation transmembrane transporter activity"/>
    <property type="evidence" value="ECO:0007669"/>
    <property type="project" value="InterPro"/>
</dbReference>
<evidence type="ECO:0000256" key="2">
    <source>
        <dbReference type="ARBA" id="ARBA00008114"/>
    </source>
</evidence>
<proteinExistence type="inferred from homology"/>
<evidence type="ECO:0000256" key="3">
    <source>
        <dbReference type="ARBA" id="ARBA00022448"/>
    </source>
</evidence>
<feature type="domain" description="Cation efflux protein transmembrane" evidence="9">
    <location>
        <begin position="13"/>
        <end position="212"/>
    </location>
</feature>
<keyword evidence="12" id="KW-1185">Reference proteome</keyword>
<evidence type="ECO:0000256" key="1">
    <source>
        <dbReference type="ARBA" id="ARBA00004141"/>
    </source>
</evidence>
<dbReference type="InterPro" id="IPR058533">
    <property type="entry name" value="Cation_efflux_TM"/>
</dbReference>
<feature type="transmembrane region" description="Helical" evidence="8">
    <location>
        <begin position="155"/>
        <end position="176"/>
    </location>
</feature>
<dbReference type="EMBL" id="CP009286">
    <property type="protein sequence ID" value="AIQ64061.1"/>
    <property type="molecule type" value="Genomic_DNA"/>
</dbReference>
<feature type="transmembrane region" description="Helical" evidence="8">
    <location>
        <begin position="39"/>
        <end position="59"/>
    </location>
</feature>
<protein>
    <submittedName>
        <fullName evidence="11">Cation diffusion facilitator family transporter</fullName>
    </submittedName>
</protein>
<dbReference type="SUPFAM" id="SSF160240">
    <property type="entry name" value="Cation efflux protein cytoplasmic domain-like"/>
    <property type="match status" value="1"/>
</dbReference>
<evidence type="ECO:0000256" key="4">
    <source>
        <dbReference type="ARBA" id="ARBA00022692"/>
    </source>
</evidence>
<evidence type="ECO:0000256" key="6">
    <source>
        <dbReference type="ARBA" id="ARBA00023136"/>
    </source>
</evidence>
<dbReference type="InterPro" id="IPR027470">
    <property type="entry name" value="Cation_efflux_CTD"/>
</dbReference>
<name>A0A089LR89_9BACL</name>
<dbReference type="HOGENOM" id="CLU_013430_3_6_9"/>
<dbReference type="Proteomes" id="UP000029507">
    <property type="component" value="Chromosome"/>
</dbReference>
<gene>
    <name evidence="11" type="ORF">PSTEL_14150</name>
</gene>
<feature type="transmembrane region" description="Helical" evidence="8">
    <location>
        <begin position="80"/>
        <end position="102"/>
    </location>
</feature>
<evidence type="ECO:0000256" key="5">
    <source>
        <dbReference type="ARBA" id="ARBA00022989"/>
    </source>
</evidence>
<dbReference type="PANTHER" id="PTHR43840">
    <property type="entry name" value="MITOCHONDRIAL METAL TRANSPORTER 1-RELATED"/>
    <property type="match status" value="1"/>
</dbReference>
<dbReference type="SUPFAM" id="SSF161111">
    <property type="entry name" value="Cation efflux protein transmembrane domain-like"/>
    <property type="match status" value="1"/>
</dbReference>
<evidence type="ECO:0000313" key="12">
    <source>
        <dbReference type="Proteomes" id="UP000029507"/>
    </source>
</evidence>
<dbReference type="InterPro" id="IPR050291">
    <property type="entry name" value="CDF_Transporter"/>
</dbReference>
<dbReference type="KEGG" id="pste:PSTEL_14150"/>
<evidence type="ECO:0000256" key="8">
    <source>
        <dbReference type="SAM" id="Phobius"/>
    </source>
</evidence>
<keyword evidence="6 8" id="KW-0472">Membrane</keyword>
<comment type="subcellular location">
    <subcellularLocation>
        <location evidence="1">Membrane</location>
        <topology evidence="1">Multi-pass membrane protein</topology>
    </subcellularLocation>
</comment>
<dbReference type="Pfam" id="PF01545">
    <property type="entry name" value="Cation_efflux"/>
    <property type="match status" value="1"/>
</dbReference>
<evidence type="ECO:0000256" key="7">
    <source>
        <dbReference type="SAM" id="MobiDB-lite"/>
    </source>
</evidence>
<keyword evidence="5 8" id="KW-1133">Transmembrane helix</keyword>
<dbReference type="NCBIfam" id="TIGR01297">
    <property type="entry name" value="CDF"/>
    <property type="match status" value="1"/>
</dbReference>
<keyword evidence="3" id="KW-0813">Transport</keyword>
<dbReference type="GO" id="GO:0016020">
    <property type="term" value="C:membrane"/>
    <property type="evidence" value="ECO:0007669"/>
    <property type="project" value="UniProtKB-SubCell"/>
</dbReference>
<organism evidence="11 12">
    <name type="scientific">Paenibacillus stellifer</name>
    <dbReference type="NCBI Taxonomy" id="169760"/>
    <lineage>
        <taxon>Bacteria</taxon>
        <taxon>Bacillati</taxon>
        <taxon>Bacillota</taxon>
        <taxon>Bacilli</taxon>
        <taxon>Bacillales</taxon>
        <taxon>Paenibacillaceae</taxon>
        <taxon>Paenibacillus</taxon>
    </lineage>
</organism>
<sequence>MNKTGRSAGEQAIWISLISNMFLTGIKIAVGALAGSQVLVADGVHNAGDVIATIAALASTKVANRPKDESHMYGHGKAEVIGSAIVAVIMIIAAFFIAYHAVLSISHPASKPSLIALIAAAVSLIWKQWLYIYCNRLGRSIKSKSLMATAHDHLADVYASIAAVAGIGLALIGSWLDIAVLSYGDPVAGIIVSYFVIRLAYHMGKDAIDILMEKSVSVEQIRDYEALILTVPEVKRIDRLRAREFGQYIMLDVRVGIPAQLTIQEGHDIIRKIKAAIMHENADVEEVLVHLNPWYENEQPEGTKHEGAKPDGMNPEA</sequence>
<dbReference type="FunFam" id="1.20.1510.10:FF:000006">
    <property type="entry name" value="Divalent cation efflux transporter"/>
    <property type="match status" value="1"/>
</dbReference>
<feature type="transmembrane region" description="Helical" evidence="8">
    <location>
        <begin position="182"/>
        <end position="201"/>
    </location>
</feature>
<dbReference type="OrthoDB" id="9806522at2"/>
<evidence type="ECO:0000313" key="11">
    <source>
        <dbReference type="EMBL" id="AIQ64061.1"/>
    </source>
</evidence>
<comment type="similarity">
    <text evidence="2">Belongs to the cation diffusion facilitator (CDF) transporter (TC 2.A.4) family.</text>
</comment>
<accession>A0A089LR89</accession>